<reference evidence="12 13" key="1">
    <citation type="submission" date="2023-01" db="EMBL/GenBank/DDBJ databases">
        <title>Sporosarcina sp. nov., isolated from Korean tranditional fermented seafood 'Jeotgal'.</title>
        <authorList>
            <person name="Yang A.-I."/>
        </authorList>
    </citation>
    <scope>NUCLEOTIDE SEQUENCE [LARGE SCALE GENOMIC DNA]</scope>
    <source>
        <strain evidence="12 13">B2O-1</strain>
    </source>
</reference>
<keyword evidence="7 10" id="KW-0520">NAD</keyword>
<evidence type="ECO:0000256" key="4">
    <source>
        <dbReference type="ARBA" id="ARBA00022630"/>
    </source>
</evidence>
<dbReference type="NCBIfam" id="TIGR00136">
    <property type="entry name" value="mnmG_gidA"/>
    <property type="match status" value="1"/>
</dbReference>
<dbReference type="InterPro" id="IPR002218">
    <property type="entry name" value="MnmG-rel"/>
</dbReference>
<evidence type="ECO:0000256" key="3">
    <source>
        <dbReference type="ARBA" id="ARBA00020461"/>
    </source>
</evidence>
<dbReference type="Pfam" id="PF21680">
    <property type="entry name" value="GIDA_C_1st"/>
    <property type="match status" value="1"/>
</dbReference>
<dbReference type="PRINTS" id="PR00411">
    <property type="entry name" value="PNDRDTASEI"/>
</dbReference>
<name>A0ABZ0KV96_9BACL</name>
<dbReference type="InterPro" id="IPR036188">
    <property type="entry name" value="FAD/NAD-bd_sf"/>
</dbReference>
<evidence type="ECO:0000256" key="9">
    <source>
        <dbReference type="ARBA" id="ARBA00031800"/>
    </source>
</evidence>
<keyword evidence="4 10" id="KW-0285">Flavoprotein</keyword>
<evidence type="ECO:0000256" key="1">
    <source>
        <dbReference type="ARBA" id="ARBA00001974"/>
    </source>
</evidence>
<dbReference type="InterPro" id="IPR044920">
    <property type="entry name" value="MnmG_C_subdom_sf"/>
</dbReference>
<comment type="function">
    <text evidence="10">NAD-binding protein involved in the addition of a carboxymethylaminomethyl (cmnm) group at the wobble position (U34) of certain tRNAs, forming tRNA-cmnm(5)s(2)U34.</text>
</comment>
<dbReference type="PROSITE" id="PS01281">
    <property type="entry name" value="GIDA_2"/>
    <property type="match status" value="1"/>
</dbReference>
<protein>
    <recommendedName>
        <fullName evidence="3 10">tRNA uridine 5-carboxymethylaminomethyl modification enzyme MnmG</fullName>
    </recommendedName>
    <alternativeName>
        <fullName evidence="9 10">Glucose-inhibited division protein A</fullName>
    </alternativeName>
</protein>
<dbReference type="InterPro" id="IPR020595">
    <property type="entry name" value="MnmG-rel_CS"/>
</dbReference>
<dbReference type="InterPro" id="IPR047001">
    <property type="entry name" value="MnmG_C_subdom"/>
</dbReference>
<comment type="caution">
    <text evidence="10">Lacks conserved residue(s) required for the propagation of feature annotation.</text>
</comment>
<dbReference type="RefSeq" id="WP_323692013.1">
    <property type="nucleotide sequence ID" value="NZ_CP116341.1"/>
</dbReference>
<comment type="cofactor">
    <cofactor evidence="1 10">
        <name>FAD</name>
        <dbReference type="ChEBI" id="CHEBI:57692"/>
    </cofactor>
</comment>
<dbReference type="PROSITE" id="PS01280">
    <property type="entry name" value="GIDA_1"/>
    <property type="match status" value="1"/>
</dbReference>
<proteinExistence type="inferred from homology"/>
<feature type="binding site" evidence="10">
    <location>
        <begin position="15"/>
        <end position="20"/>
    </location>
    <ligand>
        <name>FAD</name>
        <dbReference type="ChEBI" id="CHEBI:57692"/>
    </ligand>
</feature>
<dbReference type="InterPro" id="IPR040131">
    <property type="entry name" value="MnmG_N"/>
</dbReference>
<dbReference type="Proteomes" id="UP001303532">
    <property type="component" value="Chromosome"/>
</dbReference>
<dbReference type="InterPro" id="IPR026904">
    <property type="entry name" value="MnmG_C"/>
</dbReference>
<keyword evidence="10" id="KW-0963">Cytoplasm</keyword>
<dbReference type="HAMAP" id="MF_00129">
    <property type="entry name" value="MnmG_GidA"/>
    <property type="match status" value="1"/>
</dbReference>
<dbReference type="Pfam" id="PF01134">
    <property type="entry name" value="GIDA"/>
    <property type="match status" value="1"/>
</dbReference>
<dbReference type="Gene3D" id="1.10.10.1800">
    <property type="entry name" value="tRNA uridine 5-carboxymethylaminomethyl modification enzyme MnmG/GidA"/>
    <property type="match status" value="1"/>
</dbReference>
<feature type="domain" description="tRNA uridine 5-carboxymethylaminomethyl modification enzyme C-terminal subdomain" evidence="11">
    <location>
        <begin position="546"/>
        <end position="617"/>
    </location>
</feature>
<keyword evidence="13" id="KW-1185">Reference proteome</keyword>
<sequence>MPQFEAGTFDVIVIGAGHAGVEAAYASAKMGASTLVLTMNLDMIAFMPCNPSLGGPAKGIVVREIDALGGAMGKVIDKTHIQMRMLNTGKGPAVRALRAQADKVLYQQEMKRMLEDEETLSLHQGVVEELIVEDGEVKGVLTQIGAIYRAKTVIVTTGTFLRGEVIIGDLKYSSGPNNQMPSIKLADSLRELGFDTVRFKTGTPPRVNSNTVDYSKTEIQPGDDTPRAFSFETTEFITDQLPCWLTYTSPLTHQLINDNLHLSPMYSGVIKGKGPSYCPSIEDKIVRFADKSRHQIFLEPEGRNTREMYVQGLSTSLPEHVQRKMIESVPGLEKAQMLRAGYAIEYDAIVPTQLWPTLETKKIKNLYTAGQLNGTSGYEEAAAQGIMAGINAASRVLGKEEVVLGRADAYIGVLIDDLVTKGTSEPYRLLTSRAEYRLLLRHDNADLRLTEIGHSLGMISEERYEKFIVKKQQIEEEIERLRKVSVKPEEAVQAIIEAAGGTPLREPMKAADLLKRPEMKYDEISKVIPLETACTPDVAEQVEISIKYEGYIEKAMQQVNRMKKMENKKIPEGIDYHAITGLAKEARANLSDVRPLSIAQASRISGVNPADISILLVYIEQGKIAKISG</sequence>
<evidence type="ECO:0000259" key="11">
    <source>
        <dbReference type="SMART" id="SM01228"/>
    </source>
</evidence>
<dbReference type="InterPro" id="IPR049312">
    <property type="entry name" value="GIDA_C_N"/>
</dbReference>
<keyword evidence="6 10" id="KW-0274">FAD</keyword>
<feature type="binding site" evidence="10">
    <location>
        <position position="371"/>
    </location>
    <ligand>
        <name>FAD</name>
        <dbReference type="ChEBI" id="CHEBI:57692"/>
    </ligand>
</feature>
<organism evidence="12 13">
    <name type="scientific">Sporosarcina jeotgali</name>
    <dbReference type="NCBI Taxonomy" id="3020056"/>
    <lineage>
        <taxon>Bacteria</taxon>
        <taxon>Bacillati</taxon>
        <taxon>Bacillota</taxon>
        <taxon>Bacilli</taxon>
        <taxon>Bacillales</taxon>
        <taxon>Caryophanaceae</taxon>
        <taxon>Sporosarcina</taxon>
    </lineage>
</organism>
<comment type="subcellular location">
    <subcellularLocation>
        <location evidence="10">Cytoplasm</location>
    </subcellularLocation>
</comment>
<accession>A0ABZ0KV96</accession>
<evidence type="ECO:0000256" key="8">
    <source>
        <dbReference type="ARBA" id="ARBA00025948"/>
    </source>
</evidence>
<dbReference type="PANTHER" id="PTHR11806:SF0">
    <property type="entry name" value="PROTEIN MTO1 HOMOLOG, MITOCHONDRIAL"/>
    <property type="match status" value="1"/>
</dbReference>
<dbReference type="EMBL" id="CP116341">
    <property type="protein sequence ID" value="WOV84355.1"/>
    <property type="molecule type" value="Genomic_DNA"/>
</dbReference>
<evidence type="ECO:0000256" key="6">
    <source>
        <dbReference type="ARBA" id="ARBA00022827"/>
    </source>
</evidence>
<dbReference type="PANTHER" id="PTHR11806">
    <property type="entry name" value="GLUCOSE INHIBITED DIVISION PROTEIN A"/>
    <property type="match status" value="1"/>
</dbReference>
<comment type="similarity">
    <text evidence="2 10">Belongs to the MnmG family.</text>
</comment>
<evidence type="ECO:0000256" key="7">
    <source>
        <dbReference type="ARBA" id="ARBA00023027"/>
    </source>
</evidence>
<evidence type="ECO:0000313" key="12">
    <source>
        <dbReference type="EMBL" id="WOV84355.1"/>
    </source>
</evidence>
<dbReference type="InterPro" id="IPR004416">
    <property type="entry name" value="MnmG"/>
</dbReference>
<dbReference type="Gene3D" id="3.50.50.60">
    <property type="entry name" value="FAD/NAD(P)-binding domain"/>
    <property type="match status" value="2"/>
</dbReference>
<dbReference type="SMART" id="SM01228">
    <property type="entry name" value="GIDA_assoc_3"/>
    <property type="match status" value="1"/>
</dbReference>
<gene>
    <name evidence="10 12" type="primary">mnmG</name>
    <name evidence="10" type="synonym">gidA</name>
    <name evidence="12" type="ORF">PGH26_16070</name>
</gene>
<dbReference type="Pfam" id="PF13932">
    <property type="entry name" value="SAM_GIDA_C"/>
    <property type="match status" value="1"/>
</dbReference>
<evidence type="ECO:0000313" key="13">
    <source>
        <dbReference type="Proteomes" id="UP001303532"/>
    </source>
</evidence>
<feature type="binding site" evidence="10">
    <location>
        <position position="182"/>
    </location>
    <ligand>
        <name>FAD</name>
        <dbReference type="ChEBI" id="CHEBI:57692"/>
    </ligand>
</feature>
<evidence type="ECO:0000256" key="5">
    <source>
        <dbReference type="ARBA" id="ARBA00022694"/>
    </source>
</evidence>
<feature type="binding site" evidence="10">
    <location>
        <position position="127"/>
    </location>
    <ligand>
        <name>FAD</name>
        <dbReference type="ChEBI" id="CHEBI:57692"/>
    </ligand>
</feature>
<evidence type="ECO:0000256" key="10">
    <source>
        <dbReference type="HAMAP-Rule" id="MF_00129"/>
    </source>
</evidence>
<dbReference type="SUPFAM" id="SSF51905">
    <property type="entry name" value="FAD/NAD(P)-binding domain"/>
    <property type="match status" value="1"/>
</dbReference>
<evidence type="ECO:0000256" key="2">
    <source>
        <dbReference type="ARBA" id="ARBA00007653"/>
    </source>
</evidence>
<dbReference type="Gene3D" id="1.10.150.570">
    <property type="entry name" value="GidA associated domain, C-terminal subdomain"/>
    <property type="match status" value="1"/>
</dbReference>
<comment type="subunit">
    <text evidence="8 10">Homodimer. Heterotetramer of two MnmE and two MnmG subunits.</text>
</comment>
<keyword evidence="5 10" id="KW-0819">tRNA processing</keyword>